<proteinExistence type="predicted"/>
<feature type="transmembrane region" description="Helical" evidence="1">
    <location>
        <begin position="56"/>
        <end position="73"/>
    </location>
</feature>
<feature type="transmembrane region" description="Helical" evidence="1">
    <location>
        <begin position="78"/>
        <end position="97"/>
    </location>
</feature>
<name>A0A6M3HTE5_9GAMM</name>
<keyword evidence="1" id="KW-0812">Transmembrane</keyword>
<accession>A0A6M3HTE5</accession>
<dbReference type="EMBL" id="CP038017">
    <property type="protein sequence ID" value="QIV94439.1"/>
    <property type="molecule type" value="Genomic_DNA"/>
</dbReference>
<keyword evidence="1" id="KW-1133">Transmembrane helix</keyword>
<feature type="transmembrane region" description="Helical" evidence="1">
    <location>
        <begin position="103"/>
        <end position="121"/>
    </location>
</feature>
<organism evidence="2 3">
    <name type="scientific">Allofrancisella frigidaquae</name>
    <dbReference type="NCBI Taxonomy" id="1085644"/>
    <lineage>
        <taxon>Bacteria</taxon>
        <taxon>Pseudomonadati</taxon>
        <taxon>Pseudomonadota</taxon>
        <taxon>Gammaproteobacteria</taxon>
        <taxon>Thiotrichales</taxon>
        <taxon>Francisellaceae</taxon>
        <taxon>Allofrancisella</taxon>
    </lineage>
</organism>
<feature type="transmembrane region" description="Helical" evidence="1">
    <location>
        <begin position="126"/>
        <end position="142"/>
    </location>
</feature>
<feature type="transmembrane region" description="Helical" evidence="1">
    <location>
        <begin position="6"/>
        <end position="26"/>
    </location>
</feature>
<keyword evidence="3" id="KW-1185">Reference proteome</keyword>
<evidence type="ECO:0000313" key="2">
    <source>
        <dbReference type="EMBL" id="QIV94439.1"/>
    </source>
</evidence>
<sequence>MLKKYINNIGFCLGLIGLALFVFGLAEKGIFEKNVVILYATLLLFVAALIQKEQFFTGLEGIALVISAIVVFYQAPQVYNLTVFVGLIFVFAIWYFARHKLNFARICAFIGLVCLCLGIVLARNEFMVICGIFLSVYAVFSIRQGFTVSWIFLALNILFALVAIISLYGLY</sequence>
<dbReference type="KEGG" id="afri:E3E15_03325"/>
<reference evidence="2 3" key="1">
    <citation type="submission" date="2019-03" db="EMBL/GenBank/DDBJ databases">
        <title>Complete Genome Sequence of Allofrancisella frigidaquae Strain SYSU 10HL1970 Isolated from Water-Cooling Systems in China.</title>
        <authorList>
            <person name="Ohrman C."/>
            <person name="Uneklint I."/>
            <person name="Sjodin A."/>
        </authorList>
    </citation>
    <scope>NUCLEOTIDE SEQUENCE [LARGE SCALE GENOMIC DNA]</scope>
    <source>
        <strain evidence="2 3">SYSU 10HL1970</strain>
    </source>
</reference>
<keyword evidence="1" id="KW-0472">Membrane</keyword>
<feature type="transmembrane region" description="Helical" evidence="1">
    <location>
        <begin position="148"/>
        <end position="170"/>
    </location>
</feature>
<evidence type="ECO:0000313" key="3">
    <source>
        <dbReference type="Proteomes" id="UP000503320"/>
    </source>
</evidence>
<gene>
    <name evidence="2" type="ORF">E3E15_03325</name>
</gene>
<dbReference type="Proteomes" id="UP000503320">
    <property type="component" value="Chromosome"/>
</dbReference>
<evidence type="ECO:0000256" key="1">
    <source>
        <dbReference type="SAM" id="Phobius"/>
    </source>
</evidence>
<dbReference type="RefSeq" id="WP_035718899.1">
    <property type="nucleotide sequence ID" value="NZ_CP038017.1"/>
</dbReference>
<dbReference type="AlphaFoldDB" id="A0A6M3HTE5"/>
<feature type="transmembrane region" description="Helical" evidence="1">
    <location>
        <begin position="33"/>
        <end position="50"/>
    </location>
</feature>
<protein>
    <submittedName>
        <fullName evidence="2">MFS transporter</fullName>
    </submittedName>
</protein>